<protein>
    <recommendedName>
        <fullName evidence="8">Phospholipase A2</fullName>
        <ecNumber evidence="8">3.1.1.4</ecNumber>
    </recommendedName>
</protein>
<dbReference type="OrthoDB" id="5841574at2759"/>
<keyword evidence="5 8" id="KW-0106">Calcium</keyword>
<evidence type="ECO:0000313" key="10">
    <source>
        <dbReference type="EMBL" id="CAF1286916.1"/>
    </source>
</evidence>
<dbReference type="GO" id="GO:0005509">
    <property type="term" value="F:calcium ion binding"/>
    <property type="evidence" value="ECO:0007669"/>
    <property type="project" value="InterPro"/>
</dbReference>
<feature type="disulfide bond" evidence="6">
    <location>
        <begin position="101"/>
        <end position="118"/>
    </location>
</feature>
<dbReference type="PRINTS" id="PR00389">
    <property type="entry name" value="PHPHLIPASEA2"/>
</dbReference>
<evidence type="ECO:0000256" key="8">
    <source>
        <dbReference type="RuleBase" id="RU361236"/>
    </source>
</evidence>
<dbReference type="GO" id="GO:0047498">
    <property type="term" value="F:calcium-dependent phospholipase A2 activity"/>
    <property type="evidence" value="ECO:0007669"/>
    <property type="project" value="TreeGrafter"/>
</dbReference>
<evidence type="ECO:0000259" key="9">
    <source>
        <dbReference type="SMART" id="SM00085"/>
    </source>
</evidence>
<feature type="active site" evidence="4">
    <location>
        <position position="121"/>
    </location>
</feature>
<feature type="domain" description="Phospholipase A2-like central" evidence="9">
    <location>
        <begin position="76"/>
        <end position="195"/>
    </location>
</feature>
<comment type="caution">
    <text evidence="11">The sequence shown here is derived from an EMBL/GenBank/DDBJ whole genome shotgun (WGS) entry which is preliminary data.</text>
</comment>
<dbReference type="GO" id="GO:0005576">
    <property type="term" value="C:extracellular region"/>
    <property type="evidence" value="ECO:0007669"/>
    <property type="project" value="UniProtKB-SubCell"/>
</dbReference>
<dbReference type="InterPro" id="IPR033113">
    <property type="entry name" value="PLA2_histidine"/>
</dbReference>
<dbReference type="GO" id="GO:0006644">
    <property type="term" value="P:phospholipid metabolic process"/>
    <property type="evidence" value="ECO:0007669"/>
    <property type="project" value="InterPro"/>
</dbReference>
<comment type="cofactor">
    <cofactor evidence="5">
        <name>Ca(2+)</name>
        <dbReference type="ChEBI" id="CHEBI:29108"/>
    </cofactor>
    <text evidence="5">Binds 1 Ca(2+) ion per subunit.</text>
</comment>
<evidence type="ECO:0000256" key="7">
    <source>
        <dbReference type="RuleBase" id="RU003654"/>
    </source>
</evidence>
<feature type="binding site" evidence="5">
    <location>
        <position position="104"/>
    </location>
    <ligand>
        <name>Ca(2+)</name>
        <dbReference type="ChEBI" id="CHEBI:29108"/>
    </ligand>
</feature>
<name>A0A815TG75_ADIRI</name>
<evidence type="ECO:0000256" key="6">
    <source>
        <dbReference type="PIRSR" id="PIRSR601211-3"/>
    </source>
</evidence>
<proteinExistence type="inferred from homology"/>
<evidence type="ECO:0000256" key="5">
    <source>
        <dbReference type="PIRSR" id="PIRSR601211-2"/>
    </source>
</evidence>
<feature type="disulfide bond" evidence="6">
    <location>
        <begin position="117"/>
        <end position="175"/>
    </location>
</feature>
<dbReference type="InterPro" id="IPR001211">
    <property type="entry name" value="PLA2"/>
</dbReference>
<evidence type="ECO:0000313" key="12">
    <source>
        <dbReference type="Proteomes" id="UP000663828"/>
    </source>
</evidence>
<comment type="catalytic activity">
    <reaction evidence="8">
        <text>a 1,2-diacyl-sn-glycero-3-phosphocholine + H2O = a 1-acyl-sn-glycero-3-phosphocholine + a fatty acid + H(+)</text>
        <dbReference type="Rhea" id="RHEA:15801"/>
        <dbReference type="ChEBI" id="CHEBI:15377"/>
        <dbReference type="ChEBI" id="CHEBI:15378"/>
        <dbReference type="ChEBI" id="CHEBI:28868"/>
        <dbReference type="ChEBI" id="CHEBI:57643"/>
        <dbReference type="ChEBI" id="CHEBI:58168"/>
        <dbReference type="EC" id="3.1.1.4"/>
    </reaction>
</comment>
<dbReference type="AlphaFoldDB" id="A0A815TG75"/>
<feature type="binding site" evidence="5">
    <location>
        <position position="122"/>
    </location>
    <ligand>
        <name>Ca(2+)</name>
        <dbReference type="ChEBI" id="CHEBI:29108"/>
    </ligand>
</feature>
<dbReference type="PANTHER" id="PTHR11716">
    <property type="entry name" value="PHOSPHOLIPASE A2 FAMILY MEMBER"/>
    <property type="match status" value="1"/>
</dbReference>
<reference evidence="11" key="1">
    <citation type="submission" date="2021-02" db="EMBL/GenBank/DDBJ databases">
        <authorList>
            <person name="Nowell W R."/>
        </authorList>
    </citation>
    <scope>NUCLEOTIDE SEQUENCE</scope>
</reference>
<dbReference type="SMART" id="SM00085">
    <property type="entry name" value="PA2c"/>
    <property type="match status" value="1"/>
</dbReference>
<sequence length="212" mass="23407">MNRSSNSGSTQSTYDNYFAACKPNKCTFCQPVRKNAQIELDVKESGANVIICTGIPAEEKATGLRQYAVSDIQNRNFVEFGTLILDTIGNPLAYNGYGCWCGKGKRGNLVVDATDRCCQVHDNCFGSAEAAVEKCRPLLKAYKHQKMSNGTIQCVDPAGTCAYRTCQCDKAAVECFLRQREISYNSDFDNWKGSCSETSMKLEDDPQRCPPV</sequence>
<dbReference type="EMBL" id="CAJNOR010004472">
    <property type="protein sequence ID" value="CAF1504869.1"/>
    <property type="molecule type" value="Genomic_DNA"/>
</dbReference>
<dbReference type="InterPro" id="IPR036444">
    <property type="entry name" value="PLipase_A2_dom_sf"/>
</dbReference>
<dbReference type="EC" id="3.1.1.4" evidence="8"/>
<keyword evidence="8" id="KW-0378">Hydrolase</keyword>
<evidence type="ECO:0000256" key="1">
    <source>
        <dbReference type="ARBA" id="ARBA00004613"/>
    </source>
</evidence>
<feature type="disulfide bond" evidence="6">
    <location>
        <begin position="135"/>
        <end position="161"/>
    </location>
</feature>
<dbReference type="Proteomes" id="UP000663828">
    <property type="component" value="Unassembled WGS sequence"/>
</dbReference>
<evidence type="ECO:0000256" key="2">
    <source>
        <dbReference type="ARBA" id="ARBA00022525"/>
    </source>
</evidence>
<dbReference type="GO" id="GO:0050482">
    <property type="term" value="P:arachidonate secretion"/>
    <property type="evidence" value="ECO:0007669"/>
    <property type="project" value="InterPro"/>
</dbReference>
<dbReference type="Gene3D" id="1.20.90.10">
    <property type="entry name" value="Phospholipase A2 domain"/>
    <property type="match status" value="1"/>
</dbReference>
<dbReference type="SUPFAM" id="SSF48619">
    <property type="entry name" value="Phospholipase A2, PLA2"/>
    <property type="match status" value="1"/>
</dbReference>
<keyword evidence="2 8" id="KW-0964">Secreted</keyword>
<feature type="disulfide bond" evidence="6">
    <location>
        <begin position="154"/>
        <end position="166"/>
    </location>
</feature>
<comment type="similarity">
    <text evidence="7">Belongs to the phospholipase A2 family.</text>
</comment>
<feature type="binding site" evidence="5">
    <location>
        <position position="102"/>
    </location>
    <ligand>
        <name>Ca(2+)</name>
        <dbReference type="ChEBI" id="CHEBI:29108"/>
    </ligand>
</feature>
<dbReference type="Pfam" id="PF00068">
    <property type="entry name" value="Phospholip_A2_1"/>
    <property type="match status" value="1"/>
</dbReference>
<gene>
    <name evidence="10" type="ORF">EDS130_LOCUS29867</name>
    <name evidence="11" type="ORF">XAT740_LOCUS39876</name>
</gene>
<organism evidence="11 12">
    <name type="scientific">Adineta ricciae</name>
    <name type="common">Rotifer</name>
    <dbReference type="NCBI Taxonomy" id="249248"/>
    <lineage>
        <taxon>Eukaryota</taxon>
        <taxon>Metazoa</taxon>
        <taxon>Spiralia</taxon>
        <taxon>Gnathifera</taxon>
        <taxon>Rotifera</taxon>
        <taxon>Eurotatoria</taxon>
        <taxon>Bdelloidea</taxon>
        <taxon>Adinetida</taxon>
        <taxon>Adinetidae</taxon>
        <taxon>Adineta</taxon>
    </lineage>
</organism>
<feature type="disulfide bond" evidence="6">
    <location>
        <begin position="124"/>
        <end position="168"/>
    </location>
</feature>
<feature type="active site" evidence="4">
    <location>
        <position position="169"/>
    </location>
</feature>
<keyword evidence="8" id="KW-0443">Lipid metabolism</keyword>
<dbReference type="CDD" id="cd00125">
    <property type="entry name" value="PLA2c"/>
    <property type="match status" value="1"/>
</dbReference>
<evidence type="ECO:0000256" key="3">
    <source>
        <dbReference type="ARBA" id="ARBA00023157"/>
    </source>
</evidence>
<dbReference type="GO" id="GO:0016042">
    <property type="term" value="P:lipid catabolic process"/>
    <property type="evidence" value="ECO:0007669"/>
    <property type="project" value="InterPro"/>
</dbReference>
<comment type="subcellular location">
    <subcellularLocation>
        <location evidence="1 8">Secreted</location>
    </subcellularLocation>
</comment>
<evidence type="ECO:0000313" key="11">
    <source>
        <dbReference type="EMBL" id="CAF1504869.1"/>
    </source>
</evidence>
<dbReference type="EMBL" id="CAJNOJ010000205">
    <property type="protein sequence ID" value="CAF1286916.1"/>
    <property type="molecule type" value="Genomic_DNA"/>
</dbReference>
<keyword evidence="5" id="KW-0479">Metal-binding</keyword>
<dbReference type="Proteomes" id="UP000663852">
    <property type="component" value="Unassembled WGS sequence"/>
</dbReference>
<keyword evidence="3 6" id="KW-1015">Disulfide bond</keyword>
<dbReference type="PROSITE" id="PS00118">
    <property type="entry name" value="PA2_HIS"/>
    <property type="match status" value="1"/>
</dbReference>
<dbReference type="InterPro" id="IPR016090">
    <property type="entry name" value="PLA2-like_dom"/>
</dbReference>
<evidence type="ECO:0000256" key="4">
    <source>
        <dbReference type="PIRSR" id="PIRSR601211-1"/>
    </source>
</evidence>
<accession>A0A815TG75</accession>
<dbReference type="GO" id="GO:0005543">
    <property type="term" value="F:phospholipid binding"/>
    <property type="evidence" value="ECO:0007669"/>
    <property type="project" value="TreeGrafter"/>
</dbReference>
<keyword evidence="12" id="KW-1185">Reference proteome</keyword>
<dbReference type="PANTHER" id="PTHR11716:SF51">
    <property type="entry name" value="PHOSPHOLIPASE A2"/>
    <property type="match status" value="1"/>
</dbReference>